<accession>A0AC59Z4D7</accession>
<proteinExistence type="predicted"/>
<sequence>MQGSVTDSLPKPAVRSFCSLSSTGLGGPVMYFGVLLASGLCPRRGELTETRSQRCCVPASHPWCKHFPSGKPLFNSSIWSNLAQPPLSQWRCATRPLPHQSQACPRRMQAPLGHPSPPSKAGLAPVCLDSQHPHPACALTAHQRRGDPGEPDPGPERGVHGVVRPTPARYSWGATGLANTPSLMAPRLHKLLIQQGV</sequence>
<evidence type="ECO:0000313" key="2">
    <source>
        <dbReference type="Proteomes" id="UP001162501"/>
    </source>
</evidence>
<protein>
    <submittedName>
        <fullName evidence="1">Uncharacterized protein</fullName>
    </submittedName>
</protein>
<dbReference type="Proteomes" id="UP001162501">
    <property type="component" value="Chromosome 23"/>
</dbReference>
<reference evidence="1" key="1">
    <citation type="submission" date="2023-05" db="EMBL/GenBank/DDBJ databases">
        <authorList>
            <consortium name="ELIXIR-Norway"/>
        </authorList>
    </citation>
    <scope>NUCLEOTIDE SEQUENCE</scope>
</reference>
<evidence type="ECO:0000313" key="1">
    <source>
        <dbReference type="EMBL" id="CAN0211409.1"/>
    </source>
</evidence>
<dbReference type="EMBL" id="OX596107">
    <property type="protein sequence ID" value="CAN0211409.1"/>
    <property type="molecule type" value="Genomic_DNA"/>
</dbReference>
<organism evidence="1 2">
    <name type="scientific">Rangifer tarandus platyrhynchus</name>
    <name type="common">Svalbard reindeer</name>
    <dbReference type="NCBI Taxonomy" id="3082113"/>
    <lineage>
        <taxon>Eukaryota</taxon>
        <taxon>Metazoa</taxon>
        <taxon>Chordata</taxon>
        <taxon>Craniata</taxon>
        <taxon>Vertebrata</taxon>
        <taxon>Euteleostomi</taxon>
        <taxon>Mammalia</taxon>
        <taxon>Eutheria</taxon>
        <taxon>Laurasiatheria</taxon>
        <taxon>Artiodactyla</taxon>
        <taxon>Ruminantia</taxon>
        <taxon>Pecora</taxon>
        <taxon>Cervidae</taxon>
        <taxon>Odocoileinae</taxon>
        <taxon>Rangifer</taxon>
    </lineage>
</organism>
<name>A0AC59Z4D7_RANTA</name>
<reference evidence="1" key="2">
    <citation type="submission" date="2025-03" db="EMBL/GenBank/DDBJ databases">
        <authorList>
            <consortium name="ELIXIR-Norway"/>
            <consortium name="Elixir Norway"/>
        </authorList>
    </citation>
    <scope>NUCLEOTIDE SEQUENCE</scope>
</reference>
<gene>
    <name evidence="1" type="ORF">MRATA1EN22A_LOCUS13728</name>
</gene>